<dbReference type="Pfam" id="PF13847">
    <property type="entry name" value="Methyltransf_31"/>
    <property type="match status" value="1"/>
</dbReference>
<sequence length="222" mass="24918">MAPLNEDKSVASFWDRMADGYFKQKISDEESYKTKLELTRSYFHTHTNVLEFGCGTGGTALLHAPYVKHILATDISPRMIEIAKKQALEKKIENVDFECGSVGSIGIPKQSKDVVLGLSILHLVKDRKEVMEKTYEWLKPGGVFVTSTVCINDMTMGPIFKMIVPIAQFFGVAPPVFALSRDVLVEEMKSTGFVIEKEWRPLKKNGKADQSKALFLIAKKQE</sequence>
<dbReference type="AlphaFoldDB" id="A0AAD3HDD6"/>
<accession>A0AAD3HDD6</accession>
<comment type="caution">
    <text evidence="2">The sequence shown here is derived from an EMBL/GenBank/DDBJ whole genome shotgun (WGS) entry which is preliminary data.</text>
</comment>
<dbReference type="GO" id="GO:0008168">
    <property type="term" value="F:methyltransferase activity"/>
    <property type="evidence" value="ECO:0007669"/>
    <property type="project" value="UniProtKB-KW"/>
</dbReference>
<keyword evidence="2" id="KW-0489">Methyltransferase</keyword>
<dbReference type="InterPro" id="IPR029063">
    <property type="entry name" value="SAM-dependent_MTases_sf"/>
</dbReference>
<dbReference type="GO" id="GO:0032259">
    <property type="term" value="P:methylation"/>
    <property type="evidence" value="ECO:0007669"/>
    <property type="project" value="UniProtKB-KW"/>
</dbReference>
<dbReference type="InterPro" id="IPR025714">
    <property type="entry name" value="Methyltranfer_dom"/>
</dbReference>
<gene>
    <name evidence="2" type="ORF">CTEN210_15577</name>
</gene>
<protein>
    <submittedName>
        <fullName evidence="2">Class I SAM-dependent methyltransferase</fullName>
    </submittedName>
</protein>
<proteinExistence type="predicted"/>
<dbReference type="Gene3D" id="3.40.50.150">
    <property type="entry name" value="Vaccinia Virus protein VP39"/>
    <property type="match status" value="1"/>
</dbReference>
<keyword evidence="3" id="KW-1185">Reference proteome</keyword>
<dbReference type="Proteomes" id="UP001054902">
    <property type="component" value="Unassembled WGS sequence"/>
</dbReference>
<organism evidence="2 3">
    <name type="scientific">Chaetoceros tenuissimus</name>
    <dbReference type="NCBI Taxonomy" id="426638"/>
    <lineage>
        <taxon>Eukaryota</taxon>
        <taxon>Sar</taxon>
        <taxon>Stramenopiles</taxon>
        <taxon>Ochrophyta</taxon>
        <taxon>Bacillariophyta</taxon>
        <taxon>Coscinodiscophyceae</taxon>
        <taxon>Chaetocerotophycidae</taxon>
        <taxon>Chaetocerotales</taxon>
        <taxon>Chaetocerotaceae</taxon>
        <taxon>Chaetoceros</taxon>
    </lineage>
</organism>
<keyword evidence="2" id="KW-0808">Transferase</keyword>
<evidence type="ECO:0000313" key="3">
    <source>
        <dbReference type="Proteomes" id="UP001054902"/>
    </source>
</evidence>
<name>A0AAD3HDD6_9STRA</name>
<evidence type="ECO:0000259" key="1">
    <source>
        <dbReference type="Pfam" id="PF13847"/>
    </source>
</evidence>
<dbReference type="CDD" id="cd02440">
    <property type="entry name" value="AdoMet_MTases"/>
    <property type="match status" value="1"/>
</dbReference>
<reference evidence="2 3" key="1">
    <citation type="journal article" date="2021" name="Sci. Rep.">
        <title>The genome of the diatom Chaetoceros tenuissimus carries an ancient integrated fragment of an extant virus.</title>
        <authorList>
            <person name="Hongo Y."/>
            <person name="Kimura K."/>
            <person name="Takaki Y."/>
            <person name="Yoshida Y."/>
            <person name="Baba S."/>
            <person name="Kobayashi G."/>
            <person name="Nagasaki K."/>
            <person name="Hano T."/>
            <person name="Tomaru Y."/>
        </authorList>
    </citation>
    <scope>NUCLEOTIDE SEQUENCE [LARGE SCALE GENOMIC DNA]</scope>
    <source>
        <strain evidence="2 3">NIES-3715</strain>
    </source>
</reference>
<dbReference type="PANTHER" id="PTHR43861">
    <property type="entry name" value="TRANS-ACONITATE 2-METHYLTRANSFERASE-RELATED"/>
    <property type="match status" value="1"/>
</dbReference>
<evidence type="ECO:0000313" key="2">
    <source>
        <dbReference type="EMBL" id="GFH59101.1"/>
    </source>
</evidence>
<dbReference type="EMBL" id="BLLK01000062">
    <property type="protein sequence ID" value="GFH59101.1"/>
    <property type="molecule type" value="Genomic_DNA"/>
</dbReference>
<feature type="domain" description="Methyltransferase" evidence="1">
    <location>
        <begin position="44"/>
        <end position="150"/>
    </location>
</feature>
<dbReference type="SUPFAM" id="SSF53335">
    <property type="entry name" value="S-adenosyl-L-methionine-dependent methyltransferases"/>
    <property type="match status" value="1"/>
</dbReference>